<reference evidence="2" key="2">
    <citation type="submission" date="2021-05" db="EMBL/GenBank/DDBJ databases">
        <authorList>
            <person name="Pain A."/>
        </authorList>
    </citation>
    <scope>NUCLEOTIDE SEQUENCE</scope>
    <source>
        <strain evidence="2">1802A</strain>
    </source>
</reference>
<dbReference type="Pfam" id="PF01048">
    <property type="entry name" value="PNP_UDP_1"/>
    <property type="match status" value="1"/>
</dbReference>
<keyword evidence="3" id="KW-1185">Reference proteome</keyword>
<organism evidence="2 3">
    <name type="scientific">Babesia divergens</name>
    <dbReference type="NCBI Taxonomy" id="32595"/>
    <lineage>
        <taxon>Eukaryota</taxon>
        <taxon>Sar</taxon>
        <taxon>Alveolata</taxon>
        <taxon>Apicomplexa</taxon>
        <taxon>Aconoidasida</taxon>
        <taxon>Piroplasmida</taxon>
        <taxon>Babesiidae</taxon>
        <taxon>Babesia</taxon>
    </lineage>
</organism>
<reference evidence="2" key="1">
    <citation type="journal article" date="2014" name="Nucleic Acids Res.">
        <title>The evolutionary dynamics of variant antigen genes in Babesia reveal a history of genomic innovation underlying host-parasite interaction.</title>
        <authorList>
            <person name="Jackson A.P."/>
            <person name="Otto T.D."/>
            <person name="Darby A."/>
            <person name="Ramaprasad A."/>
            <person name="Xia D."/>
            <person name="Echaide I.E."/>
            <person name="Farber M."/>
            <person name="Gahlot S."/>
            <person name="Gamble J."/>
            <person name="Gupta D."/>
            <person name="Gupta Y."/>
            <person name="Jackson L."/>
            <person name="Malandrin L."/>
            <person name="Malas T.B."/>
            <person name="Moussa E."/>
            <person name="Nair M."/>
            <person name="Reid A.J."/>
            <person name="Sanders M."/>
            <person name="Sharma J."/>
            <person name="Tracey A."/>
            <person name="Quail M.A."/>
            <person name="Weir W."/>
            <person name="Wastling J.M."/>
            <person name="Hall N."/>
            <person name="Willadsen P."/>
            <person name="Lingelbach K."/>
            <person name="Shiels B."/>
            <person name="Tait A."/>
            <person name="Berriman M."/>
            <person name="Allred D.R."/>
            <person name="Pain A."/>
        </authorList>
    </citation>
    <scope>NUCLEOTIDE SEQUENCE</scope>
    <source>
        <strain evidence="2">1802A</strain>
    </source>
</reference>
<feature type="domain" description="Nucleoside phosphorylase" evidence="1">
    <location>
        <begin position="22"/>
        <end position="239"/>
    </location>
</feature>
<dbReference type="SUPFAM" id="SSF53167">
    <property type="entry name" value="Purine and uridine phosphorylases"/>
    <property type="match status" value="1"/>
</dbReference>
<gene>
    <name evidence="2" type="ORF">X943_003403</name>
</gene>
<dbReference type="GO" id="GO:0004850">
    <property type="term" value="F:uridine phosphorylase activity"/>
    <property type="evidence" value="ECO:0007669"/>
    <property type="project" value="TreeGrafter"/>
</dbReference>
<evidence type="ECO:0000313" key="2">
    <source>
        <dbReference type="EMBL" id="KAK1933380.1"/>
    </source>
</evidence>
<sequence>MAGKSGVILNRTCIPKDRVHSVALICGDMGRFMMFKEHATHYREFGQYLCWKAAEIEVDGEMLLIACHGVGSQPTAVLIRELIELGVKCIIRSGTSGTYLPREHVIGDICIVYGAVRGDTISLNEVDVAYPAAADPDVVEALRDSSEELNVPTHMGIAYTTDLFYRTGILGEDPRIPLIKAGVAIEETENATLFTMCSLNNVKCGAICTIDGCPFEWDIGNYGAHAEVMKRGKEAMVKVAVHAAARLSREIKGAAQP</sequence>
<accession>A0AAD9LEI5</accession>
<dbReference type="GO" id="GO:0005829">
    <property type="term" value="C:cytosol"/>
    <property type="evidence" value="ECO:0007669"/>
    <property type="project" value="TreeGrafter"/>
</dbReference>
<dbReference type="AlphaFoldDB" id="A0AAD9LEI5"/>
<dbReference type="InterPro" id="IPR000845">
    <property type="entry name" value="Nucleoside_phosphorylase_d"/>
</dbReference>
<dbReference type="GO" id="GO:0006218">
    <property type="term" value="P:uridine catabolic process"/>
    <property type="evidence" value="ECO:0007669"/>
    <property type="project" value="TreeGrafter"/>
</dbReference>
<dbReference type="InterPro" id="IPR035994">
    <property type="entry name" value="Nucleoside_phosphorylase_sf"/>
</dbReference>
<name>A0AAD9LEI5_BABDI</name>
<evidence type="ECO:0000259" key="1">
    <source>
        <dbReference type="Pfam" id="PF01048"/>
    </source>
</evidence>
<proteinExistence type="predicted"/>
<protein>
    <submittedName>
        <fullName evidence="2">Phosphorylase family protein</fullName>
    </submittedName>
</protein>
<dbReference type="Proteomes" id="UP001195914">
    <property type="component" value="Unassembled WGS sequence"/>
</dbReference>
<dbReference type="PANTHER" id="PTHR43691:SF11">
    <property type="entry name" value="FI09636P-RELATED"/>
    <property type="match status" value="1"/>
</dbReference>
<dbReference type="PANTHER" id="PTHR43691">
    <property type="entry name" value="URIDINE PHOSPHORYLASE"/>
    <property type="match status" value="1"/>
</dbReference>
<evidence type="ECO:0000313" key="3">
    <source>
        <dbReference type="Proteomes" id="UP001195914"/>
    </source>
</evidence>
<dbReference type="EMBL" id="JAHBMH010000073">
    <property type="protein sequence ID" value="KAK1933380.1"/>
    <property type="molecule type" value="Genomic_DNA"/>
</dbReference>
<dbReference type="Gene3D" id="3.40.50.1580">
    <property type="entry name" value="Nucleoside phosphorylase domain"/>
    <property type="match status" value="1"/>
</dbReference>
<comment type="caution">
    <text evidence="2">The sequence shown here is derived from an EMBL/GenBank/DDBJ whole genome shotgun (WGS) entry which is preliminary data.</text>
</comment>